<accession>A0A2X0WU29</accession>
<evidence type="ECO:0000313" key="11">
    <source>
        <dbReference type="Proteomes" id="UP000250086"/>
    </source>
</evidence>
<comment type="similarity">
    <text evidence="8 9">Belongs to the TrpA family.</text>
</comment>
<dbReference type="UniPathway" id="UPA00035">
    <property type="reaction ID" value="UER00044"/>
</dbReference>
<comment type="catalytic activity">
    <reaction evidence="7 8">
        <text>(1S,2R)-1-C-(indol-3-yl)glycerol 3-phosphate + L-serine = D-glyceraldehyde 3-phosphate + L-tryptophan + H2O</text>
        <dbReference type="Rhea" id="RHEA:10532"/>
        <dbReference type="ChEBI" id="CHEBI:15377"/>
        <dbReference type="ChEBI" id="CHEBI:33384"/>
        <dbReference type="ChEBI" id="CHEBI:57912"/>
        <dbReference type="ChEBI" id="CHEBI:58866"/>
        <dbReference type="ChEBI" id="CHEBI:59776"/>
        <dbReference type="EC" id="4.2.1.20"/>
    </reaction>
</comment>
<evidence type="ECO:0000256" key="8">
    <source>
        <dbReference type="HAMAP-Rule" id="MF_00131"/>
    </source>
</evidence>
<comment type="pathway">
    <text evidence="1 8">Amino-acid biosynthesis; L-tryptophan biosynthesis; L-tryptophan from chorismate: step 5/5.</text>
</comment>
<keyword evidence="6 8" id="KW-0456">Lyase</keyword>
<dbReference type="RefSeq" id="WP_113743174.1">
    <property type="nucleotide sequence ID" value="NZ_UAPV01000001.1"/>
</dbReference>
<proteinExistence type="inferred from homology"/>
<evidence type="ECO:0000256" key="4">
    <source>
        <dbReference type="ARBA" id="ARBA00022822"/>
    </source>
</evidence>
<dbReference type="PANTHER" id="PTHR43406">
    <property type="entry name" value="TRYPTOPHAN SYNTHASE, ALPHA CHAIN"/>
    <property type="match status" value="1"/>
</dbReference>
<dbReference type="GO" id="GO:0005829">
    <property type="term" value="C:cytosol"/>
    <property type="evidence" value="ECO:0007669"/>
    <property type="project" value="TreeGrafter"/>
</dbReference>
<dbReference type="Pfam" id="PF00290">
    <property type="entry name" value="Trp_syntA"/>
    <property type="match status" value="1"/>
</dbReference>
<dbReference type="EMBL" id="UAPV01000001">
    <property type="protein sequence ID" value="SPT68971.1"/>
    <property type="molecule type" value="Genomic_DNA"/>
</dbReference>
<dbReference type="PANTHER" id="PTHR43406:SF1">
    <property type="entry name" value="TRYPTOPHAN SYNTHASE ALPHA CHAIN, CHLOROPLASTIC"/>
    <property type="match status" value="1"/>
</dbReference>
<dbReference type="SUPFAM" id="SSF51366">
    <property type="entry name" value="Ribulose-phoshate binding barrel"/>
    <property type="match status" value="1"/>
</dbReference>
<dbReference type="AlphaFoldDB" id="A0A2X0WU29"/>
<dbReference type="InterPro" id="IPR013785">
    <property type="entry name" value="Aldolase_TIM"/>
</dbReference>
<comment type="caution">
    <text evidence="8">Lacks conserved residue(s) required for the propagation of feature annotation.</text>
</comment>
<reference evidence="10 11" key="1">
    <citation type="submission" date="2018-06" db="EMBL/GenBank/DDBJ databases">
        <authorList>
            <consortium name="Pathogen Informatics"/>
            <person name="Doyle S."/>
        </authorList>
    </citation>
    <scope>NUCLEOTIDE SEQUENCE [LARGE SCALE GENOMIC DNA]</scope>
    <source>
        <strain evidence="10 11">NCTC13093</strain>
    </source>
</reference>
<dbReference type="GO" id="GO:0004834">
    <property type="term" value="F:tryptophan synthase activity"/>
    <property type="evidence" value="ECO:0007669"/>
    <property type="project" value="UniProtKB-UniRule"/>
</dbReference>
<comment type="function">
    <text evidence="8">The alpha subunit is responsible for the aldol cleavage of indoleglycerol phosphate to indole and glyceraldehyde 3-phosphate.</text>
</comment>
<dbReference type="InterPro" id="IPR011060">
    <property type="entry name" value="RibuloseP-bd_barrel"/>
</dbReference>
<evidence type="ECO:0000256" key="2">
    <source>
        <dbReference type="ARBA" id="ARBA00011270"/>
    </source>
</evidence>
<dbReference type="EC" id="4.2.1.20" evidence="8"/>
<evidence type="ECO:0000256" key="3">
    <source>
        <dbReference type="ARBA" id="ARBA00022605"/>
    </source>
</evidence>
<sequence length="273" mass="29178">MSQRFAETFKKVRDNNKMAFIPYVIGCDPSFDLSLKIMHTLAANGADALNIGFAFSDPGTAGEAVLVSNKRALTAGASSDTCFELIKKFRQTDKSTAIAVTVYANALVVYGVQAFFQSCHDCGIDAVFIPDLPYIMLQVQMHNFKKAADSLCSLILSASSNLTQSSLKDIAACDVSYIYALSDVKVGGDRISFTRPESLIKTLKAVTDTPVVVGKGVGSCEDIQELYALGVDGVVVGSVFSLEIKNNLSDEQALLESIAKKSALLSRACCGPK</sequence>
<evidence type="ECO:0000256" key="7">
    <source>
        <dbReference type="ARBA" id="ARBA00049047"/>
    </source>
</evidence>
<organism evidence="10 11">
    <name type="scientific">Anaerobiospirillum thomasii</name>
    <dbReference type="NCBI Taxonomy" id="179995"/>
    <lineage>
        <taxon>Bacteria</taxon>
        <taxon>Pseudomonadati</taxon>
        <taxon>Pseudomonadota</taxon>
        <taxon>Gammaproteobacteria</taxon>
        <taxon>Aeromonadales</taxon>
        <taxon>Succinivibrionaceae</taxon>
        <taxon>Anaerobiospirillum</taxon>
    </lineage>
</organism>
<dbReference type="CDD" id="cd04724">
    <property type="entry name" value="Tryptophan_synthase_alpha"/>
    <property type="match status" value="1"/>
</dbReference>
<evidence type="ECO:0000256" key="6">
    <source>
        <dbReference type="ARBA" id="ARBA00023239"/>
    </source>
</evidence>
<protein>
    <recommendedName>
        <fullName evidence="8">Tryptophan synthase alpha chain</fullName>
        <ecNumber evidence="8">4.2.1.20</ecNumber>
    </recommendedName>
</protein>
<keyword evidence="11" id="KW-1185">Reference proteome</keyword>
<dbReference type="NCBIfam" id="TIGR00262">
    <property type="entry name" value="trpA"/>
    <property type="match status" value="1"/>
</dbReference>
<evidence type="ECO:0000256" key="1">
    <source>
        <dbReference type="ARBA" id="ARBA00004733"/>
    </source>
</evidence>
<evidence type="ECO:0000256" key="5">
    <source>
        <dbReference type="ARBA" id="ARBA00023141"/>
    </source>
</evidence>
<evidence type="ECO:0000256" key="9">
    <source>
        <dbReference type="RuleBase" id="RU003662"/>
    </source>
</evidence>
<dbReference type="Gene3D" id="3.20.20.70">
    <property type="entry name" value="Aldolase class I"/>
    <property type="match status" value="1"/>
</dbReference>
<dbReference type="HAMAP" id="MF_00131">
    <property type="entry name" value="Trp_synth_alpha"/>
    <property type="match status" value="1"/>
</dbReference>
<evidence type="ECO:0000313" key="10">
    <source>
        <dbReference type="EMBL" id="SPT68971.1"/>
    </source>
</evidence>
<comment type="subunit">
    <text evidence="2 8">Tetramer of two alpha and two beta chains.</text>
</comment>
<keyword evidence="3 8" id="KW-0028">Amino-acid biosynthesis</keyword>
<gene>
    <name evidence="10" type="primary">trpA_1</name>
    <name evidence="8" type="synonym">trpA</name>
    <name evidence="10" type="ORF">NCTC13093_00334</name>
</gene>
<dbReference type="Proteomes" id="UP000250086">
    <property type="component" value="Unassembled WGS sequence"/>
</dbReference>
<keyword evidence="4 8" id="KW-0822">Tryptophan biosynthesis</keyword>
<dbReference type="InterPro" id="IPR002028">
    <property type="entry name" value="Trp_synthase_suA"/>
</dbReference>
<name>A0A2X0WU29_9GAMM</name>
<keyword evidence="5 8" id="KW-0057">Aromatic amino acid biosynthesis</keyword>